<accession>A0A5B8XT19</accession>
<dbReference type="InterPro" id="IPR012902">
    <property type="entry name" value="N_methyl_site"/>
</dbReference>
<keyword evidence="1" id="KW-0812">Transmembrane</keyword>
<dbReference type="RefSeq" id="WP_146961590.1">
    <property type="nucleotide sequence ID" value="NZ_CP042467.1"/>
</dbReference>
<evidence type="ECO:0000313" key="2">
    <source>
        <dbReference type="EMBL" id="QED28820.1"/>
    </source>
</evidence>
<evidence type="ECO:0000256" key="1">
    <source>
        <dbReference type="SAM" id="Phobius"/>
    </source>
</evidence>
<evidence type="ECO:0000313" key="3">
    <source>
        <dbReference type="Proteomes" id="UP000321595"/>
    </source>
</evidence>
<organism evidence="2 3">
    <name type="scientific">Microvenator marinus</name>
    <dbReference type="NCBI Taxonomy" id="2600177"/>
    <lineage>
        <taxon>Bacteria</taxon>
        <taxon>Deltaproteobacteria</taxon>
        <taxon>Bradymonadales</taxon>
        <taxon>Microvenatoraceae</taxon>
        <taxon>Microvenator</taxon>
    </lineage>
</organism>
<dbReference type="EMBL" id="CP042467">
    <property type="protein sequence ID" value="QED28820.1"/>
    <property type="molecule type" value="Genomic_DNA"/>
</dbReference>
<dbReference type="Proteomes" id="UP000321595">
    <property type="component" value="Chromosome"/>
</dbReference>
<reference evidence="2 3" key="1">
    <citation type="submission" date="2019-08" db="EMBL/GenBank/DDBJ databases">
        <authorList>
            <person name="Liang Q."/>
        </authorList>
    </citation>
    <scope>NUCLEOTIDE SEQUENCE [LARGE SCALE GENOMIC DNA]</scope>
    <source>
        <strain evidence="2 3">V1718</strain>
    </source>
</reference>
<dbReference type="OrthoDB" id="5507626at2"/>
<feature type="transmembrane region" description="Helical" evidence="1">
    <location>
        <begin position="12"/>
        <end position="32"/>
    </location>
</feature>
<dbReference type="PROSITE" id="PS00409">
    <property type="entry name" value="PROKAR_NTER_METHYL"/>
    <property type="match status" value="1"/>
</dbReference>
<name>A0A5B8XT19_9DELT</name>
<gene>
    <name evidence="2" type="ORF">FRD01_16555</name>
</gene>
<dbReference type="NCBIfam" id="TIGR02532">
    <property type="entry name" value="IV_pilin_GFxxxE"/>
    <property type="match status" value="1"/>
</dbReference>
<dbReference type="AlphaFoldDB" id="A0A5B8XT19"/>
<protein>
    <submittedName>
        <fullName evidence="2">Prepilin-type N-terminal cleavage/methylation domain-containing protein</fullName>
    </submittedName>
</protein>
<keyword evidence="3" id="KW-1185">Reference proteome</keyword>
<dbReference type="KEGG" id="bbae:FRD01_16555"/>
<sequence>MMRRFYRRGFTLIEVLISIVVMTIAFFAVLAVQGSALVGYTAARDSTEATELLRATVEVITAESQAWTNPNTPPSPAAASFPSTWGTSPFRFDNILVNIAPGDNGGGFTEWEWTHLHENPIDSRIVDDAEVMGRKYCVYARAGYLPVDMSDLNETDGSGNTLNSPIMRVQAAVVYTGRTGSIVDCDDSDITDVLNPGNLEPLELEGLRAVFGGTVVVRREQG</sequence>
<proteinExistence type="predicted"/>
<keyword evidence="1" id="KW-1133">Transmembrane helix</keyword>
<dbReference type="Pfam" id="PF07963">
    <property type="entry name" value="N_methyl"/>
    <property type="match status" value="1"/>
</dbReference>
<keyword evidence="1" id="KW-0472">Membrane</keyword>